<keyword evidence="3" id="KW-1185">Reference proteome</keyword>
<sequence>MPNWTCAAPGRAGFICAPTISYFSSDSNGTALESAQARLGPNPDIAGQGIFYAFFLAFLFSSALALLIHAWEISEIRNESSRPINNRRKLKREDHLWIQSIHHVFDRVLIAWSDQQLILGLATSIATIVEWCSFSTYHLNIIKQWLILCSATHINALLVHCDYFSTNHIPANILRILLIMVHSVLASIIVSDNGEAGEWSPTVGDHTPLQALPYACFFKNATRSDTLKGVVGWGGHGLRGDYLFWASVILLLVALFSLVGDLLHFWFTKAEPKSVKSRLLNLGSKKRHWWHWIWRSTLLVGNLGIGATVFASTKTLRSYMVDSKWLEDASEEQGLTYGQYIPLCLAGLVLFSACQGVADEIDNKNIP</sequence>
<comment type="caution">
    <text evidence="2">The sequence shown here is derived from an EMBL/GenBank/DDBJ whole genome shotgun (WGS) entry which is preliminary data.</text>
</comment>
<organism evidence="2 3">
    <name type="scientific">Rhypophila decipiens</name>
    <dbReference type="NCBI Taxonomy" id="261697"/>
    <lineage>
        <taxon>Eukaryota</taxon>
        <taxon>Fungi</taxon>
        <taxon>Dikarya</taxon>
        <taxon>Ascomycota</taxon>
        <taxon>Pezizomycotina</taxon>
        <taxon>Sordariomycetes</taxon>
        <taxon>Sordariomycetidae</taxon>
        <taxon>Sordariales</taxon>
        <taxon>Naviculisporaceae</taxon>
        <taxon>Rhypophila</taxon>
    </lineage>
</organism>
<protein>
    <submittedName>
        <fullName evidence="2">Uncharacterized protein</fullName>
    </submittedName>
</protein>
<evidence type="ECO:0000256" key="1">
    <source>
        <dbReference type="SAM" id="Phobius"/>
    </source>
</evidence>
<feature type="transmembrane region" description="Helical" evidence="1">
    <location>
        <begin position="340"/>
        <end position="358"/>
    </location>
</feature>
<keyword evidence="1" id="KW-1133">Transmembrane helix</keyword>
<reference evidence="2" key="1">
    <citation type="journal article" date="2023" name="Mol. Phylogenet. Evol.">
        <title>Genome-scale phylogeny and comparative genomics of the fungal order Sordariales.</title>
        <authorList>
            <person name="Hensen N."/>
            <person name="Bonometti L."/>
            <person name="Westerberg I."/>
            <person name="Brannstrom I.O."/>
            <person name="Guillou S."/>
            <person name="Cros-Aarteil S."/>
            <person name="Calhoun S."/>
            <person name="Haridas S."/>
            <person name="Kuo A."/>
            <person name="Mondo S."/>
            <person name="Pangilinan J."/>
            <person name="Riley R."/>
            <person name="LaButti K."/>
            <person name="Andreopoulos B."/>
            <person name="Lipzen A."/>
            <person name="Chen C."/>
            <person name="Yan M."/>
            <person name="Daum C."/>
            <person name="Ng V."/>
            <person name="Clum A."/>
            <person name="Steindorff A."/>
            <person name="Ohm R.A."/>
            <person name="Martin F."/>
            <person name="Silar P."/>
            <person name="Natvig D.O."/>
            <person name="Lalanne C."/>
            <person name="Gautier V."/>
            <person name="Ament-Velasquez S.L."/>
            <person name="Kruys A."/>
            <person name="Hutchinson M.I."/>
            <person name="Powell A.J."/>
            <person name="Barry K."/>
            <person name="Miller A.N."/>
            <person name="Grigoriev I.V."/>
            <person name="Debuchy R."/>
            <person name="Gladieux P."/>
            <person name="Hiltunen Thoren M."/>
            <person name="Johannesson H."/>
        </authorList>
    </citation>
    <scope>NUCLEOTIDE SEQUENCE</scope>
    <source>
        <strain evidence="2">PSN293</strain>
    </source>
</reference>
<feature type="transmembrane region" description="Helical" evidence="1">
    <location>
        <begin position="172"/>
        <end position="190"/>
    </location>
</feature>
<dbReference type="InterPro" id="IPR053018">
    <property type="entry name" value="Elsinochrome_Biosynth-Asso"/>
</dbReference>
<dbReference type="AlphaFoldDB" id="A0AAN7B9S6"/>
<dbReference type="PANTHER" id="PTHR37577">
    <property type="entry name" value="INTEGRAL MEMBRANE PROTEIN"/>
    <property type="match status" value="1"/>
</dbReference>
<reference evidence="2" key="2">
    <citation type="submission" date="2023-05" db="EMBL/GenBank/DDBJ databases">
        <authorList>
            <consortium name="Lawrence Berkeley National Laboratory"/>
            <person name="Steindorff A."/>
            <person name="Hensen N."/>
            <person name="Bonometti L."/>
            <person name="Westerberg I."/>
            <person name="Brannstrom I.O."/>
            <person name="Guillou S."/>
            <person name="Cros-Aarteil S."/>
            <person name="Calhoun S."/>
            <person name="Haridas S."/>
            <person name="Kuo A."/>
            <person name="Mondo S."/>
            <person name="Pangilinan J."/>
            <person name="Riley R."/>
            <person name="Labutti K."/>
            <person name="Andreopoulos B."/>
            <person name="Lipzen A."/>
            <person name="Chen C."/>
            <person name="Yanf M."/>
            <person name="Daum C."/>
            <person name="Ng V."/>
            <person name="Clum A."/>
            <person name="Ohm R."/>
            <person name="Martin F."/>
            <person name="Silar P."/>
            <person name="Natvig D."/>
            <person name="Lalanne C."/>
            <person name="Gautier V."/>
            <person name="Ament-Velasquez S.L."/>
            <person name="Kruys A."/>
            <person name="Hutchinson M.I."/>
            <person name="Powell A.J."/>
            <person name="Barry K."/>
            <person name="Miller A.N."/>
            <person name="Grigoriev I.V."/>
            <person name="Debuchy R."/>
            <person name="Gladieux P."/>
            <person name="Thoren M.H."/>
            <person name="Johannesson H."/>
        </authorList>
    </citation>
    <scope>NUCLEOTIDE SEQUENCE</scope>
    <source>
        <strain evidence="2">PSN293</strain>
    </source>
</reference>
<evidence type="ECO:0000313" key="2">
    <source>
        <dbReference type="EMBL" id="KAK4215784.1"/>
    </source>
</evidence>
<accession>A0AAN7B9S6</accession>
<evidence type="ECO:0000313" key="3">
    <source>
        <dbReference type="Proteomes" id="UP001301769"/>
    </source>
</evidence>
<dbReference type="PANTHER" id="PTHR37577:SF1">
    <property type="entry name" value="INTEGRAL MEMBRANE PROTEIN"/>
    <property type="match status" value="1"/>
</dbReference>
<keyword evidence="1" id="KW-0472">Membrane</keyword>
<feature type="transmembrane region" description="Helical" evidence="1">
    <location>
        <begin position="242"/>
        <end position="268"/>
    </location>
</feature>
<feature type="transmembrane region" description="Helical" evidence="1">
    <location>
        <begin position="289"/>
        <end position="311"/>
    </location>
</feature>
<proteinExistence type="predicted"/>
<dbReference type="EMBL" id="MU858076">
    <property type="protein sequence ID" value="KAK4215784.1"/>
    <property type="molecule type" value="Genomic_DNA"/>
</dbReference>
<gene>
    <name evidence="2" type="ORF">QBC37DRAFT_371690</name>
</gene>
<dbReference type="Proteomes" id="UP001301769">
    <property type="component" value="Unassembled WGS sequence"/>
</dbReference>
<name>A0AAN7B9S6_9PEZI</name>
<feature type="transmembrane region" description="Helical" evidence="1">
    <location>
        <begin position="50"/>
        <end position="71"/>
    </location>
</feature>
<keyword evidence="1" id="KW-0812">Transmembrane</keyword>